<keyword evidence="7" id="KW-0479">Metal-binding</keyword>
<evidence type="ECO:0000256" key="10">
    <source>
        <dbReference type="ARBA" id="ARBA00022989"/>
    </source>
</evidence>
<dbReference type="InterPro" id="IPR008915">
    <property type="entry name" value="Peptidase_M50"/>
</dbReference>
<evidence type="ECO:0000256" key="2">
    <source>
        <dbReference type="ARBA" id="ARBA00004651"/>
    </source>
</evidence>
<keyword evidence="4" id="KW-1003">Cell membrane</keyword>
<dbReference type="Proteomes" id="UP000179095">
    <property type="component" value="Unassembled WGS sequence"/>
</dbReference>
<comment type="caution">
    <text evidence="15">The sequence shown here is derived from an EMBL/GenBank/DDBJ whole genome shotgun (WGS) entry which is preliminary data.</text>
</comment>
<reference evidence="15 16" key="1">
    <citation type="journal article" date="2016" name="Nat. Commun.">
        <title>Thousands of microbial genomes shed light on interconnected biogeochemical processes in an aquifer system.</title>
        <authorList>
            <person name="Anantharaman K."/>
            <person name="Brown C.T."/>
            <person name="Hug L.A."/>
            <person name="Sharon I."/>
            <person name="Castelle C.J."/>
            <person name="Probst A.J."/>
            <person name="Thomas B.C."/>
            <person name="Singh A."/>
            <person name="Wilkins M.J."/>
            <person name="Karaoz U."/>
            <person name="Brodie E.L."/>
            <person name="Williams K.H."/>
            <person name="Hubbard S.S."/>
            <person name="Banfield J.F."/>
        </authorList>
    </citation>
    <scope>NUCLEOTIDE SEQUENCE [LARGE SCALE GENOMIC DNA]</scope>
</reference>
<keyword evidence="12 13" id="KW-0472">Membrane</keyword>
<dbReference type="Pfam" id="PF02163">
    <property type="entry name" value="Peptidase_M50"/>
    <property type="match status" value="1"/>
</dbReference>
<feature type="transmembrane region" description="Helical" evidence="13">
    <location>
        <begin position="175"/>
        <end position="201"/>
    </location>
</feature>
<gene>
    <name evidence="15" type="ORF">A3F86_04740</name>
</gene>
<dbReference type="PANTHER" id="PTHR35864:SF1">
    <property type="entry name" value="ZINC METALLOPROTEASE YWHC-RELATED"/>
    <property type="match status" value="1"/>
</dbReference>
<dbReference type="GO" id="GO:0006508">
    <property type="term" value="P:proteolysis"/>
    <property type="evidence" value="ECO:0007669"/>
    <property type="project" value="UniProtKB-KW"/>
</dbReference>
<keyword evidence="5" id="KW-0645">Protease</keyword>
<keyword evidence="11" id="KW-0482">Metalloprotease</keyword>
<evidence type="ECO:0000256" key="12">
    <source>
        <dbReference type="ARBA" id="ARBA00023136"/>
    </source>
</evidence>
<dbReference type="STRING" id="1802568.A3F86_04740"/>
<evidence type="ECO:0000256" key="3">
    <source>
        <dbReference type="ARBA" id="ARBA00007931"/>
    </source>
</evidence>
<feature type="transmembrane region" description="Helical" evidence="13">
    <location>
        <begin position="124"/>
        <end position="146"/>
    </location>
</feature>
<dbReference type="InterPro" id="IPR044537">
    <property type="entry name" value="Rip2-like"/>
</dbReference>
<feature type="domain" description="Peptidase M50" evidence="14">
    <location>
        <begin position="128"/>
        <end position="185"/>
    </location>
</feature>
<feature type="transmembrane region" description="Helical" evidence="13">
    <location>
        <begin position="91"/>
        <end position="112"/>
    </location>
</feature>
<dbReference type="GO" id="GO:0005886">
    <property type="term" value="C:plasma membrane"/>
    <property type="evidence" value="ECO:0007669"/>
    <property type="project" value="UniProtKB-SubCell"/>
</dbReference>
<sequence length="209" mass="23631">MIILFYIVIAFVLLYSIILHEIAHGKVAEMMGDTTARMHGRITLNPIPHLDPFGTILPILLMLSGSPIVFGWAKPVPINPYNFNDYKKGMIWVSAAGILTNLFVAWVLATIVKLIPEATSTGLYVFAQALKFGVRINIVLAVFNLFPIPPLDGSKILATLLPYEQARYIDRLERFGFMILILILMFPPIQMLLWGIINFIYNLMMFSLF</sequence>
<comment type="cofactor">
    <cofactor evidence="1">
        <name>Zn(2+)</name>
        <dbReference type="ChEBI" id="CHEBI:29105"/>
    </cofactor>
</comment>
<evidence type="ECO:0000313" key="15">
    <source>
        <dbReference type="EMBL" id="OGC08421.1"/>
    </source>
</evidence>
<evidence type="ECO:0000256" key="8">
    <source>
        <dbReference type="ARBA" id="ARBA00022801"/>
    </source>
</evidence>
<keyword evidence="10 13" id="KW-1133">Transmembrane helix</keyword>
<keyword evidence="6 13" id="KW-0812">Transmembrane</keyword>
<evidence type="ECO:0000256" key="1">
    <source>
        <dbReference type="ARBA" id="ARBA00001947"/>
    </source>
</evidence>
<evidence type="ECO:0000256" key="5">
    <source>
        <dbReference type="ARBA" id="ARBA00022670"/>
    </source>
</evidence>
<organism evidence="15 16">
    <name type="scientific">candidate division WOR-1 bacterium RIFCSPLOWO2_12_FULL_45_9</name>
    <dbReference type="NCBI Taxonomy" id="1802568"/>
    <lineage>
        <taxon>Bacteria</taxon>
        <taxon>Bacillati</taxon>
        <taxon>Saganbacteria</taxon>
    </lineage>
</organism>
<evidence type="ECO:0000256" key="9">
    <source>
        <dbReference type="ARBA" id="ARBA00022833"/>
    </source>
</evidence>
<dbReference type="GO" id="GO:0046872">
    <property type="term" value="F:metal ion binding"/>
    <property type="evidence" value="ECO:0007669"/>
    <property type="project" value="UniProtKB-KW"/>
</dbReference>
<proteinExistence type="inferred from homology"/>
<comment type="similarity">
    <text evidence="3">Belongs to the peptidase M50B family.</text>
</comment>
<evidence type="ECO:0000259" key="14">
    <source>
        <dbReference type="Pfam" id="PF02163"/>
    </source>
</evidence>
<dbReference type="AlphaFoldDB" id="A0A1F4RJT2"/>
<evidence type="ECO:0000256" key="7">
    <source>
        <dbReference type="ARBA" id="ARBA00022723"/>
    </source>
</evidence>
<evidence type="ECO:0000256" key="4">
    <source>
        <dbReference type="ARBA" id="ARBA00022475"/>
    </source>
</evidence>
<accession>A0A1F4RJT2</accession>
<evidence type="ECO:0000313" key="16">
    <source>
        <dbReference type="Proteomes" id="UP000179095"/>
    </source>
</evidence>
<dbReference type="EMBL" id="METQ01000055">
    <property type="protein sequence ID" value="OGC08421.1"/>
    <property type="molecule type" value="Genomic_DNA"/>
</dbReference>
<evidence type="ECO:0000256" key="11">
    <source>
        <dbReference type="ARBA" id="ARBA00023049"/>
    </source>
</evidence>
<keyword evidence="9" id="KW-0862">Zinc</keyword>
<evidence type="ECO:0000256" key="6">
    <source>
        <dbReference type="ARBA" id="ARBA00022692"/>
    </source>
</evidence>
<dbReference type="InterPro" id="IPR052348">
    <property type="entry name" value="Metallopeptidase_M50B"/>
</dbReference>
<feature type="transmembrane region" description="Helical" evidence="13">
    <location>
        <begin position="49"/>
        <end position="70"/>
    </location>
</feature>
<comment type="subcellular location">
    <subcellularLocation>
        <location evidence="2">Cell membrane</location>
        <topology evidence="2">Multi-pass membrane protein</topology>
    </subcellularLocation>
</comment>
<name>A0A1F4RJT2_UNCSA</name>
<keyword evidence="8" id="KW-0378">Hydrolase</keyword>
<dbReference type="CDD" id="cd06158">
    <property type="entry name" value="S2P-M50_like_1"/>
    <property type="match status" value="1"/>
</dbReference>
<protein>
    <recommendedName>
        <fullName evidence="14">Peptidase M50 domain-containing protein</fullName>
    </recommendedName>
</protein>
<dbReference type="PANTHER" id="PTHR35864">
    <property type="entry name" value="ZINC METALLOPROTEASE MJ0611-RELATED"/>
    <property type="match status" value="1"/>
</dbReference>
<evidence type="ECO:0000256" key="13">
    <source>
        <dbReference type="SAM" id="Phobius"/>
    </source>
</evidence>
<dbReference type="GO" id="GO:0008237">
    <property type="term" value="F:metallopeptidase activity"/>
    <property type="evidence" value="ECO:0007669"/>
    <property type="project" value="UniProtKB-KW"/>
</dbReference>